<comment type="caution">
    <text evidence="2">The sequence shown here is derived from an EMBL/GenBank/DDBJ whole genome shotgun (WGS) entry which is preliminary data.</text>
</comment>
<keyword evidence="1" id="KW-1133">Transmembrane helix</keyword>
<dbReference type="Proteomes" id="UP001214638">
    <property type="component" value="Unassembled WGS sequence"/>
</dbReference>
<keyword evidence="3" id="KW-1185">Reference proteome</keyword>
<dbReference type="RefSeq" id="XP_067804600.1">
    <property type="nucleotide sequence ID" value="XM_067945809.1"/>
</dbReference>
<gene>
    <name evidence="2" type="ORF">BdWA1_000761</name>
</gene>
<dbReference type="EMBL" id="JALLKP010000001">
    <property type="protein sequence ID" value="KAK2197758.1"/>
    <property type="molecule type" value="Genomic_DNA"/>
</dbReference>
<accession>A0AAD9PNS3</accession>
<dbReference type="GeneID" id="94335059"/>
<evidence type="ECO:0000256" key="1">
    <source>
        <dbReference type="SAM" id="Phobius"/>
    </source>
</evidence>
<organism evidence="2 3">
    <name type="scientific">Babesia duncani</name>
    <dbReference type="NCBI Taxonomy" id="323732"/>
    <lineage>
        <taxon>Eukaryota</taxon>
        <taxon>Sar</taxon>
        <taxon>Alveolata</taxon>
        <taxon>Apicomplexa</taxon>
        <taxon>Aconoidasida</taxon>
        <taxon>Piroplasmida</taxon>
        <taxon>Babesiidae</taxon>
        <taxon>Babesia</taxon>
    </lineage>
</organism>
<dbReference type="KEGG" id="bdw:94335059"/>
<name>A0AAD9PNS3_9APIC</name>
<sequence>MGTMKFPNGIMFAGHASDSGEPESKNDFIRAVRTTHWDLEKSNNENRGSTMYHFNQSIEIEPIVELDSGKIEAMTQTLDGAVRVGHTESPHLSYRLGDVSKENGFVGRARMNSMDPPSKDEYMPLHNTLEDMARHGQFSDDASIHEIKIPRKRERRYDDVESPRSTECTTTLYTCLSLGLMLMLLMVPAIFHICCQFRLYGGIFRIPDGLLDGSSENRRSGDQFSITDDWTIIDHFGEFENFFFIGVFAYILIQLFGYCSTRARFKRYIHGLCAFSLDSAKHDFLYNNKQHALEYFRSYVKRIYKNPPSICVTSEQSLMKAFDEASIKFDASQVNGIWNRIGWLRFKLLLCNIYIPFSLMLAVSIGICTYVYDRRFRMHHRVPLAHPELISNLYWYAALQYEGVWCIGAILIFNLLSWIYLCYVNSHDHLYGMLDYALPQTQAAAQTFAIGLSKDIWSSQMLLFSSTAYAIDTDSVLMAKGHHKAPVRLGTISSSINFNPPDQSKEEKRSCLCQCLFRNTDTSDYDDGERSLGNVGVTPFDNLLSPLLEGKNNKTFKRHMRHFFRTKV</sequence>
<feature type="transmembrane region" description="Helical" evidence="1">
    <location>
        <begin position="171"/>
        <end position="195"/>
    </location>
</feature>
<evidence type="ECO:0000313" key="2">
    <source>
        <dbReference type="EMBL" id="KAK2197758.1"/>
    </source>
</evidence>
<feature type="transmembrane region" description="Helical" evidence="1">
    <location>
        <begin position="393"/>
        <end position="421"/>
    </location>
</feature>
<feature type="transmembrane region" description="Helical" evidence="1">
    <location>
        <begin position="353"/>
        <end position="372"/>
    </location>
</feature>
<reference evidence="2" key="1">
    <citation type="journal article" date="2023" name="Nat. Microbiol.">
        <title>Babesia duncani multi-omics identifies virulence factors and drug targets.</title>
        <authorList>
            <person name="Singh P."/>
            <person name="Lonardi S."/>
            <person name="Liang Q."/>
            <person name="Vydyam P."/>
            <person name="Khabirova E."/>
            <person name="Fang T."/>
            <person name="Gihaz S."/>
            <person name="Thekkiniath J."/>
            <person name="Munshi M."/>
            <person name="Abel S."/>
            <person name="Ciampossin L."/>
            <person name="Batugedara G."/>
            <person name="Gupta M."/>
            <person name="Lu X.M."/>
            <person name="Lenz T."/>
            <person name="Chakravarty S."/>
            <person name="Cornillot E."/>
            <person name="Hu Y."/>
            <person name="Ma W."/>
            <person name="Gonzalez L.M."/>
            <person name="Sanchez S."/>
            <person name="Estrada K."/>
            <person name="Sanchez-Flores A."/>
            <person name="Montero E."/>
            <person name="Harb O.S."/>
            <person name="Le Roch K.G."/>
            <person name="Mamoun C.B."/>
        </authorList>
    </citation>
    <scope>NUCLEOTIDE SEQUENCE</scope>
    <source>
        <strain evidence="2">WA1</strain>
    </source>
</reference>
<keyword evidence="1" id="KW-0812">Transmembrane</keyword>
<feature type="transmembrane region" description="Helical" evidence="1">
    <location>
        <begin position="241"/>
        <end position="258"/>
    </location>
</feature>
<proteinExistence type="predicted"/>
<dbReference type="AlphaFoldDB" id="A0AAD9PNS3"/>
<protein>
    <submittedName>
        <fullName evidence="2">Uncharacterized protein</fullName>
    </submittedName>
</protein>
<evidence type="ECO:0000313" key="3">
    <source>
        <dbReference type="Proteomes" id="UP001214638"/>
    </source>
</evidence>
<keyword evidence="1" id="KW-0472">Membrane</keyword>